<evidence type="ECO:0000313" key="1">
    <source>
        <dbReference type="EMBL" id="CAO95413.1"/>
    </source>
</evidence>
<gene>
    <name evidence="1" type="ordered locus">ETA_03670</name>
</gene>
<keyword evidence="2" id="KW-1185">Reference proteome</keyword>
<accession>B2VL39</accession>
<name>B2VL39_ERWT9</name>
<dbReference type="Proteomes" id="UP000001726">
    <property type="component" value="Chromosome"/>
</dbReference>
<proteinExistence type="predicted"/>
<reference evidence="1 2" key="1">
    <citation type="journal article" date="2008" name="Environ. Microbiol.">
        <title>The genome of Erwinia tasmaniensis strain Et1/99, a non-pathogenic bacterium in the genus Erwinia.</title>
        <authorList>
            <person name="Kube M."/>
            <person name="Migdoll A.M."/>
            <person name="Mueller I."/>
            <person name="Kuhl H."/>
            <person name="Beck A."/>
            <person name="Reinhardt R."/>
            <person name="Geider K."/>
        </authorList>
    </citation>
    <scope>NUCLEOTIDE SEQUENCE [LARGE SCALE GENOMIC DNA]</scope>
    <source>
        <strain evidence="2">DSM 17950 / CFBP 7177 / CIP 109463 / NCPPB 4357 / Et1/99</strain>
    </source>
</reference>
<dbReference type="KEGG" id="eta:ETA_03670"/>
<dbReference type="EMBL" id="CU468135">
    <property type="protein sequence ID" value="CAO95413.1"/>
    <property type="molecule type" value="Genomic_DNA"/>
</dbReference>
<dbReference type="AlphaFoldDB" id="B2VL39"/>
<dbReference type="RefSeq" id="WP_012440128.1">
    <property type="nucleotide sequence ID" value="NC_010694.1"/>
</dbReference>
<sequence length="256" mass="27404">MFRIGGLSISGSHSGVSSSYSDSAGGATRYGLHDNIGCRANTTKVSDFVGSKSNNAIPSLLANATHKGDVVTVANSMAVMAAMGRGHGKVVVSDLSDAHLAGVKSVIALAEKNHNQDGWLKDVKKEHGSSYASHLSLLISRNGDDLSFEQLQRRIRNQDIAFYHVDLASSSASEIEKDTPHGVSAVYASNIEMYLGGFLSKDGKSFSERQQSLDSFKENLTGMLKHDGILIHGNTMGPMELHSYHDAINNWQPAAT</sequence>
<evidence type="ECO:0000313" key="2">
    <source>
        <dbReference type="Proteomes" id="UP000001726"/>
    </source>
</evidence>
<organism evidence="1 2">
    <name type="scientific">Erwinia tasmaniensis (strain DSM 17950 / CFBP 7177 / CIP 109463 / NCPPB 4357 / Et1/99)</name>
    <dbReference type="NCBI Taxonomy" id="465817"/>
    <lineage>
        <taxon>Bacteria</taxon>
        <taxon>Pseudomonadati</taxon>
        <taxon>Pseudomonadota</taxon>
        <taxon>Gammaproteobacteria</taxon>
        <taxon>Enterobacterales</taxon>
        <taxon>Erwiniaceae</taxon>
        <taxon>Erwinia</taxon>
    </lineage>
</organism>
<protein>
    <submittedName>
        <fullName evidence="1">Uncharacterized protein</fullName>
    </submittedName>
</protein>
<dbReference type="HOGENOM" id="CLU_1084789_0_0_6"/>